<dbReference type="PANTHER" id="PTHR33392">
    <property type="entry name" value="POLYISOPRENYL-TEICHOIC ACID--PEPTIDOGLYCAN TEICHOIC ACID TRANSFERASE TAGU"/>
    <property type="match status" value="1"/>
</dbReference>
<dbReference type="Gene3D" id="3.40.630.190">
    <property type="entry name" value="LCP protein"/>
    <property type="match status" value="1"/>
</dbReference>
<dbReference type="NCBIfam" id="TIGR00350">
    <property type="entry name" value="lytR_cpsA_psr"/>
    <property type="match status" value="1"/>
</dbReference>
<protein>
    <submittedName>
        <fullName evidence="3">LCP family protein</fullName>
    </submittedName>
</protein>
<organism evidence="3 4">
    <name type="scientific">Flaviflexus equikiangi</name>
    <dbReference type="NCBI Taxonomy" id="2758573"/>
    <lineage>
        <taxon>Bacteria</taxon>
        <taxon>Bacillati</taxon>
        <taxon>Actinomycetota</taxon>
        <taxon>Actinomycetes</taxon>
        <taxon>Actinomycetales</taxon>
        <taxon>Actinomycetaceae</taxon>
        <taxon>Flaviflexus</taxon>
    </lineage>
</organism>
<dbReference type="Proteomes" id="UP000705983">
    <property type="component" value="Unassembled WGS sequence"/>
</dbReference>
<dbReference type="PANTHER" id="PTHR33392:SF6">
    <property type="entry name" value="POLYISOPRENYL-TEICHOIC ACID--PEPTIDOGLYCAN TEICHOIC ACID TRANSFERASE TAGU"/>
    <property type="match status" value="1"/>
</dbReference>
<name>A0ABS2TEC2_9ACTO</name>
<sequence>MVAWPFYLFTYGNSNLRHVSALSGAAATPGKTVLFAGTDQRSEDGINDGVEGQRSDSIMLVHVPESGNPSLISLPRDTYVSIPGYGNAKLNTAYSVGGPELLVATVEGLSGLTVDHYVEVGMDGISSLVDSVGGVELCLDYDVNDPMSGLVWEAGCHDSDGVQALAFTRMRYSDPLGDIGRTARQRQVIGQVMDKAISPATLFNPFRQRELVRSATTVLTVDTETDLLDLARIALPMRTIMGPNGIVGTPPIIDLNYQPGGVGSTVLLNPETVDEFFRKVADGSITQADVAANLL</sequence>
<accession>A0ABS2TEC2</accession>
<evidence type="ECO:0000259" key="2">
    <source>
        <dbReference type="Pfam" id="PF03816"/>
    </source>
</evidence>
<keyword evidence="4" id="KW-1185">Reference proteome</keyword>
<comment type="similarity">
    <text evidence="1">Belongs to the LytR/CpsA/Psr (LCP) family.</text>
</comment>
<gene>
    <name evidence="3" type="ORF">JVW63_03110</name>
</gene>
<dbReference type="InterPro" id="IPR050922">
    <property type="entry name" value="LytR/CpsA/Psr_CW_biosynth"/>
</dbReference>
<reference evidence="4" key="1">
    <citation type="submission" date="2021-02" db="EMBL/GenBank/DDBJ databases">
        <title>Leucobacter sp. CX169.</title>
        <authorList>
            <person name="Cheng Y."/>
        </authorList>
    </citation>
    <scope>NUCLEOTIDE SEQUENCE [LARGE SCALE GENOMIC DNA]</scope>
    <source>
        <strain evidence="4">JY899</strain>
    </source>
</reference>
<feature type="domain" description="Cell envelope-related transcriptional attenuator" evidence="2">
    <location>
        <begin position="54"/>
        <end position="197"/>
    </location>
</feature>
<dbReference type="EMBL" id="JAFFJS010000001">
    <property type="protein sequence ID" value="MBM9432693.1"/>
    <property type="molecule type" value="Genomic_DNA"/>
</dbReference>
<proteinExistence type="inferred from homology"/>
<comment type="caution">
    <text evidence="3">The sequence shown here is derived from an EMBL/GenBank/DDBJ whole genome shotgun (WGS) entry which is preliminary data.</text>
</comment>
<dbReference type="Pfam" id="PF03816">
    <property type="entry name" value="LytR_cpsA_psr"/>
    <property type="match status" value="1"/>
</dbReference>
<evidence type="ECO:0000256" key="1">
    <source>
        <dbReference type="ARBA" id="ARBA00006068"/>
    </source>
</evidence>
<evidence type="ECO:0000313" key="3">
    <source>
        <dbReference type="EMBL" id="MBM9432693.1"/>
    </source>
</evidence>
<dbReference type="InterPro" id="IPR004474">
    <property type="entry name" value="LytR_CpsA_psr"/>
</dbReference>
<evidence type="ECO:0000313" key="4">
    <source>
        <dbReference type="Proteomes" id="UP000705983"/>
    </source>
</evidence>